<proteinExistence type="predicted"/>
<comment type="caution">
    <text evidence="2">The sequence shown here is derived from an EMBL/GenBank/DDBJ whole genome shotgun (WGS) entry which is preliminary data.</text>
</comment>
<organism evidence="2 3">
    <name type="scientific">Rotaria socialis</name>
    <dbReference type="NCBI Taxonomy" id="392032"/>
    <lineage>
        <taxon>Eukaryota</taxon>
        <taxon>Metazoa</taxon>
        <taxon>Spiralia</taxon>
        <taxon>Gnathifera</taxon>
        <taxon>Rotifera</taxon>
        <taxon>Eurotatoria</taxon>
        <taxon>Bdelloidea</taxon>
        <taxon>Philodinida</taxon>
        <taxon>Philodinidae</taxon>
        <taxon>Rotaria</taxon>
    </lineage>
</organism>
<feature type="region of interest" description="Disordered" evidence="1">
    <location>
        <begin position="1"/>
        <end position="27"/>
    </location>
</feature>
<reference evidence="2" key="1">
    <citation type="submission" date="2021-02" db="EMBL/GenBank/DDBJ databases">
        <authorList>
            <person name="Nowell W R."/>
        </authorList>
    </citation>
    <scope>NUCLEOTIDE SEQUENCE</scope>
</reference>
<evidence type="ECO:0000256" key="1">
    <source>
        <dbReference type="SAM" id="MobiDB-lite"/>
    </source>
</evidence>
<evidence type="ECO:0000313" key="3">
    <source>
        <dbReference type="Proteomes" id="UP000663873"/>
    </source>
</evidence>
<keyword evidence="3" id="KW-1185">Reference proteome</keyword>
<feature type="compositionally biased region" description="Basic and acidic residues" evidence="1">
    <location>
        <begin position="1"/>
        <end position="11"/>
    </location>
</feature>
<protein>
    <submittedName>
        <fullName evidence="2">Uncharacterized protein</fullName>
    </submittedName>
</protein>
<accession>A0A821XBS6</accession>
<dbReference type="AlphaFoldDB" id="A0A821XBS6"/>
<evidence type="ECO:0000313" key="2">
    <source>
        <dbReference type="EMBL" id="CAF4936100.1"/>
    </source>
</evidence>
<feature type="non-terminal residue" evidence="2">
    <location>
        <position position="1"/>
    </location>
</feature>
<sequence length="49" mass="5373">PAPMKADDAAEKPTATQEETPKTEEQNLARRMKQCNMTDENGACLMCSS</sequence>
<dbReference type="EMBL" id="CAJOBP010087530">
    <property type="protein sequence ID" value="CAF4936100.1"/>
    <property type="molecule type" value="Genomic_DNA"/>
</dbReference>
<gene>
    <name evidence="2" type="ORF">UJA718_LOCUS47100</name>
</gene>
<dbReference type="Proteomes" id="UP000663873">
    <property type="component" value="Unassembled WGS sequence"/>
</dbReference>
<name>A0A821XBS6_9BILA</name>